<sequence>MSRLINILLDSLNANSEKVAIVDQNGSRSTLYKELHEDSLRVAAYLQSQNLPAKSCIGIALPKSAEYFAVEIGCWMCGYTIVPMGDHFPEQRIDYIMGHCDAPLMITSQTMDQIHQTAPVADVIESDEEDMVALFYTSGSTGNPKGVVHTYSSFADAFIRNKALCGMTEKDAFGTGAPMYFMASIFDFTALSAGATIHLYAEELKTNIQLMENYILQHKITCCFMSPTVVSQYDNPSPHLRMVLSASERLSGVDPKGYTLVNGYGQTETAGLVTTFLVDKKYDNTPIGKIASDITYCVMNEDGETVAAGEEGELCLKGNLAKGYFKDEERTAHLWQDGWMHTGDLVKELPDGNILYVNRKDWMVKISGQRVEPGEVEQVLKHCEGVKDAVVKGFENKKGNTYLCAFYISEKEMTDHELSLYLRSFLPEYMVPSLFVKMDKFPLNQNGKVDRKSMESPLENSEANTEKQTLSPLEEELKGMLANLLGNDDFSISDNLGFLGLSSISGIKFASQIYKKYGVQLNTKNLTKTGTLQTIENEILKKWMTSGSAVSEKGHAEHAVPLTFAQTGVYYDIARSPESTAYNMAFMYSFPRGITADMLHQAMIEVLSAHRILGTHFEVQGSDVVQVFPTDYKPEVERVSVASEKELQRLKEEFRIPFNPSRGPLYRAKIVSVGKQTYLLFDTLHMVMDGASVSL</sequence>
<dbReference type="EMBL" id="KC502870">
    <property type="protein sequence ID" value="AGS50324.1"/>
    <property type="molecule type" value="Genomic_DNA"/>
</dbReference>
<name>W5RBA0_9BACT</name>
<protein>
    <recommendedName>
        <fullName evidence="2">Carrier domain-containing protein</fullName>
    </recommendedName>
</protein>
<dbReference type="AlphaFoldDB" id="W5RBA0"/>
<dbReference type="Pfam" id="PF00550">
    <property type="entry name" value="PP-binding"/>
    <property type="match status" value="1"/>
</dbReference>
<dbReference type="InterPro" id="IPR009081">
    <property type="entry name" value="PP-bd_ACP"/>
</dbReference>
<dbReference type="GO" id="GO:0031177">
    <property type="term" value="F:phosphopantetheine binding"/>
    <property type="evidence" value="ECO:0007669"/>
    <property type="project" value="TreeGrafter"/>
</dbReference>
<organism evidence="3">
    <name type="scientific">uncultured bacterium Ele16D6</name>
    <dbReference type="NCBI Taxonomy" id="1340030"/>
    <lineage>
        <taxon>Bacteria</taxon>
        <taxon>environmental samples</taxon>
    </lineage>
</organism>
<proteinExistence type="predicted"/>
<dbReference type="InterPro" id="IPR000873">
    <property type="entry name" value="AMP-dep_synth/lig_dom"/>
</dbReference>
<dbReference type="Pfam" id="PF00668">
    <property type="entry name" value="Condensation"/>
    <property type="match status" value="1"/>
</dbReference>
<feature type="compositionally biased region" description="Polar residues" evidence="1">
    <location>
        <begin position="458"/>
        <end position="470"/>
    </location>
</feature>
<evidence type="ECO:0000259" key="2">
    <source>
        <dbReference type="PROSITE" id="PS50075"/>
    </source>
</evidence>
<feature type="region of interest" description="Disordered" evidence="1">
    <location>
        <begin position="446"/>
        <end position="470"/>
    </location>
</feature>
<dbReference type="Gene3D" id="3.30.559.10">
    <property type="entry name" value="Chloramphenicol acetyltransferase-like domain"/>
    <property type="match status" value="1"/>
</dbReference>
<dbReference type="GO" id="GO:0044550">
    <property type="term" value="P:secondary metabolite biosynthetic process"/>
    <property type="evidence" value="ECO:0007669"/>
    <property type="project" value="TreeGrafter"/>
</dbReference>
<dbReference type="SUPFAM" id="SSF52777">
    <property type="entry name" value="CoA-dependent acyltransferases"/>
    <property type="match status" value="1"/>
</dbReference>
<dbReference type="PROSITE" id="PS50075">
    <property type="entry name" value="CARRIER"/>
    <property type="match status" value="1"/>
</dbReference>
<feature type="domain" description="Carrier" evidence="2">
    <location>
        <begin position="468"/>
        <end position="543"/>
    </location>
</feature>
<feature type="non-terminal residue" evidence="3">
    <location>
        <position position="695"/>
    </location>
</feature>
<dbReference type="InterPro" id="IPR045851">
    <property type="entry name" value="AMP-bd_C_sf"/>
</dbReference>
<dbReference type="InterPro" id="IPR020845">
    <property type="entry name" value="AMP-binding_CS"/>
</dbReference>
<dbReference type="Gene3D" id="3.30.300.30">
    <property type="match status" value="1"/>
</dbReference>
<evidence type="ECO:0000313" key="3">
    <source>
        <dbReference type="EMBL" id="AGS50324.1"/>
    </source>
</evidence>
<dbReference type="InterPro" id="IPR001242">
    <property type="entry name" value="Condensation_dom"/>
</dbReference>
<dbReference type="Pfam" id="PF00501">
    <property type="entry name" value="AMP-binding"/>
    <property type="match status" value="1"/>
</dbReference>
<dbReference type="PANTHER" id="PTHR45527:SF1">
    <property type="entry name" value="FATTY ACID SYNTHASE"/>
    <property type="match status" value="1"/>
</dbReference>
<dbReference type="InterPro" id="IPR025110">
    <property type="entry name" value="AMP-bd_C"/>
</dbReference>
<dbReference type="InterPro" id="IPR036736">
    <property type="entry name" value="ACP-like_sf"/>
</dbReference>
<dbReference type="PROSITE" id="PS00455">
    <property type="entry name" value="AMP_BINDING"/>
    <property type="match status" value="1"/>
</dbReference>
<dbReference type="GO" id="GO:0005737">
    <property type="term" value="C:cytoplasm"/>
    <property type="evidence" value="ECO:0007669"/>
    <property type="project" value="TreeGrafter"/>
</dbReference>
<evidence type="ECO:0000256" key="1">
    <source>
        <dbReference type="SAM" id="MobiDB-lite"/>
    </source>
</evidence>
<dbReference type="InterPro" id="IPR023213">
    <property type="entry name" value="CAT-like_dom_sf"/>
</dbReference>
<dbReference type="GO" id="GO:0043041">
    <property type="term" value="P:amino acid activation for nonribosomal peptide biosynthetic process"/>
    <property type="evidence" value="ECO:0007669"/>
    <property type="project" value="TreeGrafter"/>
</dbReference>
<dbReference type="GO" id="GO:0003824">
    <property type="term" value="F:catalytic activity"/>
    <property type="evidence" value="ECO:0007669"/>
    <property type="project" value="InterPro"/>
</dbReference>
<dbReference type="SUPFAM" id="SSF47336">
    <property type="entry name" value="ACP-like"/>
    <property type="match status" value="1"/>
</dbReference>
<dbReference type="Pfam" id="PF13193">
    <property type="entry name" value="AMP-binding_C"/>
    <property type="match status" value="1"/>
</dbReference>
<reference evidence="3" key="1">
    <citation type="submission" date="2013-01" db="EMBL/GenBank/DDBJ databases">
        <title>An Alpha-L-Rhamnosidase with Exceptional Activity on Rutin from the Metagenome of the Elephants Distal Gut.</title>
        <authorList>
            <person name="Rabausch U."/>
            <person name="Ilmberger N."/>
            <person name="Streit W.R."/>
        </authorList>
    </citation>
    <scope>NUCLEOTIDE SEQUENCE</scope>
</reference>
<accession>W5RBA0</accession>
<dbReference type="Gene3D" id="3.40.50.12780">
    <property type="entry name" value="N-terminal domain of ligase-like"/>
    <property type="match status" value="1"/>
</dbReference>
<dbReference type="Gene3D" id="1.10.1200.10">
    <property type="entry name" value="ACP-like"/>
    <property type="match status" value="1"/>
</dbReference>
<dbReference type="SUPFAM" id="SSF56801">
    <property type="entry name" value="Acetyl-CoA synthetase-like"/>
    <property type="match status" value="1"/>
</dbReference>
<dbReference type="PANTHER" id="PTHR45527">
    <property type="entry name" value="NONRIBOSOMAL PEPTIDE SYNTHETASE"/>
    <property type="match status" value="1"/>
</dbReference>
<dbReference type="InterPro" id="IPR042099">
    <property type="entry name" value="ANL_N_sf"/>
</dbReference>